<dbReference type="RefSeq" id="WP_345608056.1">
    <property type="nucleotide sequence ID" value="NZ_BAABJV010000001.1"/>
</dbReference>
<dbReference type="EMBL" id="BAABJV010000001">
    <property type="protein sequence ID" value="GAA4759584.1"/>
    <property type="molecule type" value="Genomic_DNA"/>
</dbReference>
<dbReference type="Proteomes" id="UP001501147">
    <property type="component" value="Unassembled WGS sequence"/>
</dbReference>
<gene>
    <name evidence="1" type="ORF">GCM10023329_00540</name>
</gene>
<comment type="caution">
    <text evidence="1">The sequence shown here is derived from an EMBL/GenBank/DDBJ whole genome shotgun (WGS) entry which is preliminary data.</text>
</comment>
<evidence type="ECO:0000313" key="2">
    <source>
        <dbReference type="Proteomes" id="UP001501147"/>
    </source>
</evidence>
<protein>
    <recommendedName>
        <fullName evidence="3">Nucleotidyltransferase-like protein</fullName>
    </recommendedName>
</protein>
<keyword evidence="2" id="KW-1185">Reference proteome</keyword>
<proteinExistence type="predicted"/>
<sequence>MTADHRSDFPLTLGLLHELLEVDTALPVRRLLQAARQVRGVLAPLILSLAEREGTPMGTGARDELARMHRRAATYRRLAEETARVPGARVVKGPSLARHYPEGTLRALGDLDVVVPSETALWQVLALALDHHDSDEAELTHLDDRGQHHLYAGLWWPGEDPLLDPDHGLEVTTFAFAGDGEGVPLRAALPGDQVLADVLSLAEERFQRPYTVKDVLDLVCVMTSPAAPDPRELAAAAERFALAPELLALCERVRATPPLATAVPDELVAGLRGPAEAELRRRTGTQPAPARRLYGMQLTSPLRRGEGHRSTEHRWSEGAISRTPVGDFLLVPGELVDPALHADALERLAALAPWPLRPAPRQEA</sequence>
<evidence type="ECO:0000313" key="1">
    <source>
        <dbReference type="EMBL" id="GAA4759584.1"/>
    </source>
</evidence>
<organism evidence="1 2">
    <name type="scientific">Streptomyces sanyensis</name>
    <dbReference type="NCBI Taxonomy" id="568869"/>
    <lineage>
        <taxon>Bacteria</taxon>
        <taxon>Bacillati</taxon>
        <taxon>Actinomycetota</taxon>
        <taxon>Actinomycetes</taxon>
        <taxon>Kitasatosporales</taxon>
        <taxon>Streptomycetaceae</taxon>
        <taxon>Streptomyces</taxon>
    </lineage>
</organism>
<name>A0ABP8ZLX6_9ACTN</name>
<reference evidence="2" key="1">
    <citation type="journal article" date="2019" name="Int. J. Syst. Evol. Microbiol.">
        <title>The Global Catalogue of Microorganisms (GCM) 10K type strain sequencing project: providing services to taxonomists for standard genome sequencing and annotation.</title>
        <authorList>
            <consortium name="The Broad Institute Genomics Platform"/>
            <consortium name="The Broad Institute Genome Sequencing Center for Infectious Disease"/>
            <person name="Wu L."/>
            <person name="Ma J."/>
        </authorList>
    </citation>
    <scope>NUCLEOTIDE SEQUENCE [LARGE SCALE GENOMIC DNA]</scope>
    <source>
        <strain evidence="2">JCM 18324</strain>
    </source>
</reference>
<evidence type="ECO:0008006" key="3">
    <source>
        <dbReference type="Google" id="ProtNLM"/>
    </source>
</evidence>
<accession>A0ABP8ZLX6</accession>